<comment type="caution">
    <text evidence="2">The sequence shown here is derived from an EMBL/GenBank/DDBJ whole genome shotgun (WGS) entry which is preliminary data.</text>
</comment>
<protein>
    <submittedName>
        <fullName evidence="2">GAF domain-containing protein</fullName>
    </submittedName>
</protein>
<accession>A0A4S1X4H5</accession>
<dbReference type="OrthoDB" id="7566307at2"/>
<feature type="domain" description="GAF" evidence="1">
    <location>
        <begin position="90"/>
        <end position="145"/>
    </location>
</feature>
<proteinExistence type="predicted"/>
<dbReference type="InterPro" id="IPR029016">
    <property type="entry name" value="GAF-like_dom_sf"/>
</dbReference>
<gene>
    <name evidence="2" type="ORF">E5A73_18090</name>
</gene>
<evidence type="ECO:0000313" key="3">
    <source>
        <dbReference type="Proteomes" id="UP000306147"/>
    </source>
</evidence>
<sequence length="155" mass="16424">MGRFGGMLLKGSGRASWEADDGLKPGGRIASAKLAELVQLTLVADGAIVDLRHYAERQRAVAAAERLSTAGILLAGGEAERSEALLWQLADPIEASASGFRSYACVPLHDTDGAPLGRIVALQRGQRAFDGHDLKILRTIADVVADMIRQPHLAS</sequence>
<dbReference type="Pfam" id="PF01590">
    <property type="entry name" value="GAF"/>
    <property type="match status" value="1"/>
</dbReference>
<dbReference type="SUPFAM" id="SSF55781">
    <property type="entry name" value="GAF domain-like"/>
    <property type="match status" value="1"/>
</dbReference>
<dbReference type="Gene3D" id="3.30.450.40">
    <property type="match status" value="1"/>
</dbReference>
<dbReference type="AlphaFoldDB" id="A0A4S1X4H5"/>
<dbReference type="EMBL" id="SRXT01000007">
    <property type="protein sequence ID" value="TGX50325.1"/>
    <property type="molecule type" value="Genomic_DNA"/>
</dbReference>
<name>A0A4S1X4H5_9SPHN</name>
<reference evidence="2 3" key="1">
    <citation type="submission" date="2019-04" db="EMBL/GenBank/DDBJ databases">
        <title>Sphingomonas psychrotolerans sp. nov., isolated from soil in the Tianshan Mountains, Xinjiang, China.</title>
        <authorList>
            <person name="Luo Y."/>
            <person name="Sheng H."/>
        </authorList>
    </citation>
    <scope>NUCLEOTIDE SEQUENCE [LARGE SCALE GENOMIC DNA]</scope>
    <source>
        <strain evidence="2 3">ZFGT-11</strain>
    </source>
</reference>
<dbReference type="InterPro" id="IPR003018">
    <property type="entry name" value="GAF"/>
</dbReference>
<evidence type="ECO:0000259" key="1">
    <source>
        <dbReference type="Pfam" id="PF01590"/>
    </source>
</evidence>
<evidence type="ECO:0000313" key="2">
    <source>
        <dbReference type="EMBL" id="TGX50325.1"/>
    </source>
</evidence>
<dbReference type="Proteomes" id="UP000306147">
    <property type="component" value="Unassembled WGS sequence"/>
</dbReference>
<organism evidence="2 3">
    <name type="scientific">Sphingomonas gei</name>
    <dbReference type="NCBI Taxonomy" id="1395960"/>
    <lineage>
        <taxon>Bacteria</taxon>
        <taxon>Pseudomonadati</taxon>
        <taxon>Pseudomonadota</taxon>
        <taxon>Alphaproteobacteria</taxon>
        <taxon>Sphingomonadales</taxon>
        <taxon>Sphingomonadaceae</taxon>
        <taxon>Sphingomonas</taxon>
    </lineage>
</organism>
<keyword evidence="3" id="KW-1185">Reference proteome</keyword>